<organism evidence="1 2">
    <name type="scientific">Lentzea rhizosphaerae</name>
    <dbReference type="NCBI Taxonomy" id="2041025"/>
    <lineage>
        <taxon>Bacteria</taxon>
        <taxon>Bacillati</taxon>
        <taxon>Actinomycetota</taxon>
        <taxon>Actinomycetes</taxon>
        <taxon>Pseudonocardiales</taxon>
        <taxon>Pseudonocardiaceae</taxon>
        <taxon>Lentzea</taxon>
    </lineage>
</organism>
<accession>A0ABV8BNY7</accession>
<evidence type="ECO:0000313" key="2">
    <source>
        <dbReference type="Proteomes" id="UP001595690"/>
    </source>
</evidence>
<evidence type="ECO:0008006" key="3">
    <source>
        <dbReference type="Google" id="ProtNLM"/>
    </source>
</evidence>
<sequence length="100" mass="11107">MADQKRVIWVCPLCRTVVSGGGSIKKVDVCDICRSRPDWEALPQAVRDEVGAMADAGDVNNAVHRLRDLDHNRLDPWTCTLMVAYQNRRNSSGSIPRNAS</sequence>
<dbReference type="EMBL" id="JBHRZI010000011">
    <property type="protein sequence ID" value="MFC3891324.1"/>
    <property type="molecule type" value="Genomic_DNA"/>
</dbReference>
<reference evidence="2" key="1">
    <citation type="journal article" date="2019" name="Int. J. Syst. Evol. Microbiol.">
        <title>The Global Catalogue of Microorganisms (GCM) 10K type strain sequencing project: providing services to taxonomists for standard genome sequencing and annotation.</title>
        <authorList>
            <consortium name="The Broad Institute Genomics Platform"/>
            <consortium name="The Broad Institute Genome Sequencing Center for Infectious Disease"/>
            <person name="Wu L."/>
            <person name="Ma J."/>
        </authorList>
    </citation>
    <scope>NUCLEOTIDE SEQUENCE [LARGE SCALE GENOMIC DNA]</scope>
    <source>
        <strain evidence="2">CGMCC 4.7405</strain>
    </source>
</reference>
<gene>
    <name evidence="1" type="ORF">ACFOWZ_07535</name>
</gene>
<proteinExistence type="predicted"/>
<name>A0ABV8BNY7_9PSEU</name>
<evidence type="ECO:0000313" key="1">
    <source>
        <dbReference type="EMBL" id="MFC3891324.1"/>
    </source>
</evidence>
<dbReference type="RefSeq" id="WP_382370540.1">
    <property type="nucleotide sequence ID" value="NZ_JBHRZI010000011.1"/>
</dbReference>
<keyword evidence="2" id="KW-1185">Reference proteome</keyword>
<protein>
    <recommendedName>
        <fullName evidence="3">Cysteine-rich CPCC domain-containing protein</fullName>
    </recommendedName>
</protein>
<dbReference type="Proteomes" id="UP001595690">
    <property type="component" value="Unassembled WGS sequence"/>
</dbReference>
<comment type="caution">
    <text evidence="1">The sequence shown here is derived from an EMBL/GenBank/DDBJ whole genome shotgun (WGS) entry which is preliminary data.</text>
</comment>